<keyword evidence="2" id="KW-1185">Reference proteome</keyword>
<accession>A0ABQ9XAP2</accession>
<organism evidence="1 2">
    <name type="scientific">Blattamonas nauphoetae</name>
    <dbReference type="NCBI Taxonomy" id="2049346"/>
    <lineage>
        <taxon>Eukaryota</taxon>
        <taxon>Metamonada</taxon>
        <taxon>Preaxostyla</taxon>
        <taxon>Oxymonadida</taxon>
        <taxon>Blattamonas</taxon>
    </lineage>
</organism>
<dbReference type="Proteomes" id="UP001281761">
    <property type="component" value="Unassembled WGS sequence"/>
</dbReference>
<evidence type="ECO:0000313" key="1">
    <source>
        <dbReference type="EMBL" id="KAK2949543.1"/>
    </source>
</evidence>
<proteinExistence type="predicted"/>
<sequence>MFSRKLRLRILVIPESDSIREVRIDPPKTLKGLIKELANTLDALFQGLTLLFPSIPPQDANVQRPSDRTKGPGIVTAHANDVNGTRWKSLVGEWGCEYTYDVEVDDLLSCWPVLDDGTGMAPLTVIKVEDNGSVSPRVNNLWLDASLKPFQMMFRLYYTKLDHRCLNLPVAEKQLDEEQTVYVRDCWEVFAKGVIRKFAKMSKFEPPTQPPNPNFPFLPDFREAPDRLTQEEINAVPRDLLASIRQTPSWIETTDLMTRFERRLSGDDDINSVFLNGQPGTGMSQMLVYLIYRLMHSLEKVAILYTPFEMSKVITILIDHTNPTTPINVRVHDSSFAEDSFIGAHPYVIRIVDSEDPFKDSNMNDIFTVFAASPKIFEDITTEMQRAELRLETTYPLWGKDEFLTMLIRVGKTDPRFWRHSLRVLKLCEMHPLVVKLLGAHGQYIPNPADREEASVMMNVIDVFGLTPRMLGKRVAGAFLDMMRALEYWNFLSSKIDNAVNISHLIFKEGKKPISLFATRLLAMLQKLRSAAFLEILHNSELEERLREQMLRSKVNNELLVSRAKLTVFSAMPNRFRSFMFQLPVIGHQAKTEDEILSRRSTAFRILTDVFYHETTYDAQARHNCRHWRGIDSFVYLQEQTPSVNEDVQTVHTLYTFKSTLSNTPNPCNTVLIDAIRDKIAGQQKVEQADINVFFLWIVLAEHVGSFRNVMQRDDLSTQLPVNTGVVSVSDLLVTESPDFRGMADVNLSEFREMKQFIATSEEFIDCFTEPTFCPPLPNVESVLIREPGSTINSNLSEFVATLENTHLSNLQPSSVQSGPLSCF</sequence>
<reference evidence="1 2" key="1">
    <citation type="journal article" date="2022" name="bioRxiv">
        <title>Genomics of Preaxostyla Flagellates Illuminates Evolutionary Transitions and the Path Towards Mitochondrial Loss.</title>
        <authorList>
            <person name="Novak L.V.F."/>
            <person name="Treitli S.C."/>
            <person name="Pyrih J."/>
            <person name="Halakuc P."/>
            <person name="Pipaliya S.V."/>
            <person name="Vacek V."/>
            <person name="Brzon O."/>
            <person name="Soukal P."/>
            <person name="Eme L."/>
            <person name="Dacks J.B."/>
            <person name="Karnkowska A."/>
            <person name="Elias M."/>
            <person name="Hampl V."/>
        </authorList>
    </citation>
    <scope>NUCLEOTIDE SEQUENCE [LARGE SCALE GENOMIC DNA]</scope>
    <source>
        <strain evidence="1">NAU3</strain>
        <tissue evidence="1">Gut</tissue>
    </source>
</reference>
<dbReference type="EMBL" id="JARBJD010000154">
    <property type="protein sequence ID" value="KAK2949543.1"/>
    <property type="molecule type" value="Genomic_DNA"/>
</dbReference>
<protein>
    <submittedName>
        <fullName evidence="1">Uncharacterized protein</fullName>
    </submittedName>
</protein>
<comment type="caution">
    <text evidence="1">The sequence shown here is derived from an EMBL/GenBank/DDBJ whole genome shotgun (WGS) entry which is preliminary data.</text>
</comment>
<name>A0ABQ9XAP2_9EUKA</name>
<evidence type="ECO:0000313" key="2">
    <source>
        <dbReference type="Proteomes" id="UP001281761"/>
    </source>
</evidence>
<gene>
    <name evidence="1" type="ORF">BLNAU_15525</name>
</gene>